<dbReference type="AlphaFoldDB" id="A0A0F9TE51"/>
<dbReference type="InterPro" id="IPR013324">
    <property type="entry name" value="RNA_pol_sigma_r3/r4-like"/>
</dbReference>
<sequence>MKTERILTIPEEQAYRLCHQDFDGLTTAEAAEKMGISQRRIQQLLQNVEQKCPQLFPVLTKRQVEIQSLINDEGCNFRQIALISGISIHAVGNMVEALKAKGIYLEKRKPTLSYQKWMDGQIVNRF</sequence>
<dbReference type="EMBL" id="LAZR01000278">
    <property type="protein sequence ID" value="KKN77474.1"/>
    <property type="molecule type" value="Genomic_DNA"/>
</dbReference>
<reference evidence="1" key="1">
    <citation type="journal article" date="2015" name="Nature">
        <title>Complex archaea that bridge the gap between prokaryotes and eukaryotes.</title>
        <authorList>
            <person name="Spang A."/>
            <person name="Saw J.H."/>
            <person name="Jorgensen S.L."/>
            <person name="Zaremba-Niedzwiedzka K."/>
            <person name="Martijn J."/>
            <person name="Lind A.E."/>
            <person name="van Eijk R."/>
            <person name="Schleper C."/>
            <person name="Guy L."/>
            <person name="Ettema T.J."/>
        </authorList>
    </citation>
    <scope>NUCLEOTIDE SEQUENCE</scope>
</reference>
<evidence type="ECO:0000313" key="1">
    <source>
        <dbReference type="EMBL" id="KKN77474.1"/>
    </source>
</evidence>
<name>A0A0F9TE51_9ZZZZ</name>
<protein>
    <submittedName>
        <fullName evidence="1">Uncharacterized protein</fullName>
    </submittedName>
</protein>
<proteinExistence type="predicted"/>
<comment type="caution">
    <text evidence="1">The sequence shown here is derived from an EMBL/GenBank/DDBJ whole genome shotgun (WGS) entry which is preliminary data.</text>
</comment>
<accession>A0A0F9TE51</accession>
<organism evidence="1">
    <name type="scientific">marine sediment metagenome</name>
    <dbReference type="NCBI Taxonomy" id="412755"/>
    <lineage>
        <taxon>unclassified sequences</taxon>
        <taxon>metagenomes</taxon>
        <taxon>ecological metagenomes</taxon>
    </lineage>
</organism>
<gene>
    <name evidence="1" type="ORF">LCGC14_0360330</name>
</gene>
<dbReference type="SUPFAM" id="SSF88659">
    <property type="entry name" value="Sigma3 and sigma4 domains of RNA polymerase sigma factors"/>
    <property type="match status" value="1"/>
</dbReference>